<keyword evidence="7 10" id="KW-1133">Transmembrane helix</keyword>
<dbReference type="GO" id="GO:0006506">
    <property type="term" value="P:GPI anchor biosynthetic process"/>
    <property type="evidence" value="ECO:0007669"/>
    <property type="project" value="InterPro"/>
</dbReference>
<dbReference type="GO" id="GO:0046872">
    <property type="term" value="F:metal ion binding"/>
    <property type="evidence" value="ECO:0007669"/>
    <property type="project" value="UniProtKB-KW"/>
</dbReference>
<dbReference type="InterPro" id="IPR029052">
    <property type="entry name" value="Metallo-depent_PP-like"/>
</dbReference>
<keyword evidence="6" id="KW-0378">Hydrolase</keyword>
<evidence type="ECO:0000256" key="2">
    <source>
        <dbReference type="ARBA" id="ARBA00004141"/>
    </source>
</evidence>
<evidence type="ECO:0000313" key="13">
    <source>
        <dbReference type="Proteomes" id="UP000494206"/>
    </source>
</evidence>
<dbReference type="Proteomes" id="UP000494206">
    <property type="component" value="Unassembled WGS sequence"/>
</dbReference>
<comment type="caution">
    <text evidence="12">The sequence shown here is derived from an EMBL/GenBank/DDBJ whole genome shotgun (WGS) entry which is preliminary data.</text>
</comment>
<dbReference type="Pfam" id="PF00149">
    <property type="entry name" value="Metallophos"/>
    <property type="match status" value="1"/>
</dbReference>
<dbReference type="GO" id="GO:0016020">
    <property type="term" value="C:membrane"/>
    <property type="evidence" value="ECO:0007669"/>
    <property type="project" value="UniProtKB-SubCell"/>
</dbReference>
<dbReference type="OrthoDB" id="9984693at2759"/>
<evidence type="ECO:0000256" key="7">
    <source>
        <dbReference type="ARBA" id="ARBA00022989"/>
    </source>
</evidence>
<dbReference type="EMBL" id="CADEPM010000007">
    <property type="protein sequence ID" value="CAB3408758.1"/>
    <property type="molecule type" value="Genomic_DNA"/>
</dbReference>
<dbReference type="SUPFAM" id="SSF56300">
    <property type="entry name" value="Metallo-dependent phosphatases"/>
    <property type="match status" value="1"/>
</dbReference>
<evidence type="ECO:0000256" key="8">
    <source>
        <dbReference type="ARBA" id="ARBA00023136"/>
    </source>
</evidence>
<reference evidence="12 13" key="1">
    <citation type="submission" date="2020-04" db="EMBL/GenBank/DDBJ databases">
        <authorList>
            <person name="Laetsch R D."/>
            <person name="Stevens L."/>
            <person name="Kumar S."/>
            <person name="Blaxter L. M."/>
        </authorList>
    </citation>
    <scope>NUCLEOTIDE SEQUENCE [LARGE SCALE GENOMIC DNA]</scope>
</reference>
<evidence type="ECO:0000256" key="6">
    <source>
        <dbReference type="ARBA" id="ARBA00022801"/>
    </source>
</evidence>
<dbReference type="AlphaFoldDB" id="A0A8S1EYG8"/>
<keyword evidence="8 10" id="KW-0472">Membrane</keyword>
<keyword evidence="9" id="KW-0464">Manganese</keyword>
<evidence type="ECO:0000256" key="3">
    <source>
        <dbReference type="ARBA" id="ARBA00008895"/>
    </source>
</evidence>
<evidence type="ECO:0000313" key="12">
    <source>
        <dbReference type="EMBL" id="CAB3408758.1"/>
    </source>
</evidence>
<evidence type="ECO:0000256" key="9">
    <source>
        <dbReference type="ARBA" id="ARBA00023211"/>
    </source>
</evidence>
<sequence length="359" mass="42329">MQCKFLLLSLAFLTMAAFFFNEYLIFFIAVSQCQWICPQQGCTAGDLRAFMIADTHLLGKRKGHWLDKLKREWQMYRSYQSAVNVHDPDVSFFLGDLLDEGQWADSHLFSEYVQNFRRMFMRTERPQVFALAGNHDLGFHYAMSPFSVETYKREFNRSLIEDTEIKGHRFVLITSMALHGDGCRLCHEAEEELRTIERRNDKRPILLQHFPLYRTSDAECEQLDQYHSIDKIEKYRETWETLSMESTNRLIDSLKPLAVFNGHTHKTCKKWWKIKNRSLSFYEYTINSFSWRNGDLPAFLMVTIPADSGQLLVESCTLPSEATQLLVYCVFGFFGILLLLIFLVNLKFSRRSRWNIKYE</sequence>
<organism evidence="12 13">
    <name type="scientific">Caenorhabditis bovis</name>
    <dbReference type="NCBI Taxonomy" id="2654633"/>
    <lineage>
        <taxon>Eukaryota</taxon>
        <taxon>Metazoa</taxon>
        <taxon>Ecdysozoa</taxon>
        <taxon>Nematoda</taxon>
        <taxon>Chromadorea</taxon>
        <taxon>Rhabditida</taxon>
        <taxon>Rhabditina</taxon>
        <taxon>Rhabditomorpha</taxon>
        <taxon>Rhabditoidea</taxon>
        <taxon>Rhabditidae</taxon>
        <taxon>Peloderinae</taxon>
        <taxon>Caenorhabditis</taxon>
    </lineage>
</organism>
<evidence type="ECO:0000256" key="5">
    <source>
        <dbReference type="ARBA" id="ARBA00022723"/>
    </source>
</evidence>
<evidence type="ECO:0000256" key="4">
    <source>
        <dbReference type="ARBA" id="ARBA00022692"/>
    </source>
</evidence>
<dbReference type="InterPro" id="IPR004843">
    <property type="entry name" value="Calcineurin-like_PHP"/>
</dbReference>
<evidence type="ECO:0000256" key="10">
    <source>
        <dbReference type="SAM" id="Phobius"/>
    </source>
</evidence>
<comment type="subcellular location">
    <subcellularLocation>
        <location evidence="2">Membrane</location>
        <topology evidence="2">Multi-pass membrane protein</topology>
    </subcellularLocation>
</comment>
<gene>
    <name evidence="12" type="ORF">CBOVIS_LOCUS10498</name>
</gene>
<keyword evidence="4 10" id="KW-0812">Transmembrane</keyword>
<keyword evidence="5" id="KW-0479">Metal-binding</keyword>
<feature type="domain" description="Calcineurin-like phosphoesterase" evidence="11">
    <location>
        <begin position="51"/>
        <end position="266"/>
    </location>
</feature>
<accession>A0A8S1EYG8</accession>
<proteinExistence type="inferred from homology"/>
<dbReference type="InterPro" id="IPR033308">
    <property type="entry name" value="PGAP5/Cdc1/Ted1"/>
</dbReference>
<keyword evidence="13" id="KW-1185">Reference proteome</keyword>
<evidence type="ECO:0000256" key="1">
    <source>
        <dbReference type="ARBA" id="ARBA00001936"/>
    </source>
</evidence>
<dbReference type="PANTHER" id="PTHR13315">
    <property type="entry name" value="METALLO PHOSPHOESTERASE RELATED"/>
    <property type="match status" value="1"/>
</dbReference>
<dbReference type="PANTHER" id="PTHR13315:SF0">
    <property type="entry name" value="METALLOPHOSPHOESTERASE 1"/>
    <property type="match status" value="1"/>
</dbReference>
<evidence type="ECO:0000259" key="11">
    <source>
        <dbReference type="Pfam" id="PF00149"/>
    </source>
</evidence>
<protein>
    <recommendedName>
        <fullName evidence="11">Calcineurin-like phosphoesterase domain-containing protein</fullName>
    </recommendedName>
</protein>
<dbReference type="Gene3D" id="3.60.21.10">
    <property type="match status" value="1"/>
</dbReference>
<dbReference type="GO" id="GO:0016787">
    <property type="term" value="F:hydrolase activity"/>
    <property type="evidence" value="ECO:0007669"/>
    <property type="project" value="UniProtKB-KW"/>
</dbReference>
<comment type="similarity">
    <text evidence="3">Belongs to the metallophosphoesterase superfamily. MPPE1 family.</text>
</comment>
<feature type="transmembrane region" description="Helical" evidence="10">
    <location>
        <begin position="325"/>
        <end position="346"/>
    </location>
</feature>
<name>A0A8S1EYG8_9PELO</name>
<comment type="cofactor">
    <cofactor evidence="1">
        <name>Mn(2+)</name>
        <dbReference type="ChEBI" id="CHEBI:29035"/>
    </cofactor>
</comment>